<feature type="region of interest" description="Disordered" evidence="1">
    <location>
        <begin position="221"/>
        <end position="243"/>
    </location>
</feature>
<evidence type="ECO:0000313" key="4">
    <source>
        <dbReference type="Proteomes" id="UP000023152"/>
    </source>
</evidence>
<feature type="domain" description="PX" evidence="2">
    <location>
        <begin position="54"/>
        <end position="178"/>
    </location>
</feature>
<dbReference type="InterPro" id="IPR036871">
    <property type="entry name" value="PX_dom_sf"/>
</dbReference>
<dbReference type="InterPro" id="IPR001683">
    <property type="entry name" value="PX_dom"/>
</dbReference>
<comment type="caution">
    <text evidence="3">The sequence shown here is derived from an EMBL/GenBank/DDBJ whole genome shotgun (WGS) entry which is preliminary data.</text>
</comment>
<dbReference type="Gene3D" id="3.30.1520.10">
    <property type="entry name" value="Phox-like domain"/>
    <property type="match status" value="1"/>
</dbReference>
<protein>
    <recommendedName>
        <fullName evidence="2">PX domain-containing protein</fullName>
    </recommendedName>
</protein>
<dbReference type="SMART" id="SM00312">
    <property type="entry name" value="PX"/>
    <property type="match status" value="1"/>
</dbReference>
<feature type="compositionally biased region" description="Polar residues" evidence="1">
    <location>
        <begin position="227"/>
        <end position="243"/>
    </location>
</feature>
<proteinExistence type="predicted"/>
<evidence type="ECO:0000256" key="1">
    <source>
        <dbReference type="SAM" id="MobiDB-lite"/>
    </source>
</evidence>
<dbReference type="OrthoDB" id="430293at2759"/>
<name>X6NPG0_RETFI</name>
<gene>
    <name evidence="3" type="ORF">RFI_09262</name>
</gene>
<organism evidence="3 4">
    <name type="scientific">Reticulomyxa filosa</name>
    <dbReference type="NCBI Taxonomy" id="46433"/>
    <lineage>
        <taxon>Eukaryota</taxon>
        <taxon>Sar</taxon>
        <taxon>Rhizaria</taxon>
        <taxon>Retaria</taxon>
        <taxon>Foraminifera</taxon>
        <taxon>Monothalamids</taxon>
        <taxon>Reticulomyxidae</taxon>
        <taxon>Reticulomyxa</taxon>
    </lineage>
</organism>
<dbReference type="PROSITE" id="PS50195">
    <property type="entry name" value="PX"/>
    <property type="match status" value="1"/>
</dbReference>
<dbReference type="GO" id="GO:0035091">
    <property type="term" value="F:phosphatidylinositol binding"/>
    <property type="evidence" value="ECO:0007669"/>
    <property type="project" value="InterPro"/>
</dbReference>
<keyword evidence="4" id="KW-1185">Reference proteome</keyword>
<evidence type="ECO:0000313" key="3">
    <source>
        <dbReference type="EMBL" id="ETO27871.1"/>
    </source>
</evidence>
<reference evidence="3 4" key="1">
    <citation type="journal article" date="2013" name="Curr. Biol.">
        <title>The Genome of the Foraminiferan Reticulomyxa filosa.</title>
        <authorList>
            <person name="Glockner G."/>
            <person name="Hulsmann N."/>
            <person name="Schleicher M."/>
            <person name="Noegel A.A."/>
            <person name="Eichinger L."/>
            <person name="Gallinger C."/>
            <person name="Pawlowski J."/>
            <person name="Sierra R."/>
            <person name="Euteneuer U."/>
            <person name="Pillet L."/>
            <person name="Moustafa A."/>
            <person name="Platzer M."/>
            <person name="Groth M."/>
            <person name="Szafranski K."/>
            <person name="Schliwa M."/>
        </authorList>
    </citation>
    <scope>NUCLEOTIDE SEQUENCE [LARGE SCALE GENOMIC DNA]</scope>
</reference>
<accession>X6NPG0</accession>
<dbReference type="Pfam" id="PF00787">
    <property type="entry name" value="PX"/>
    <property type="match status" value="1"/>
</dbReference>
<evidence type="ECO:0000259" key="2">
    <source>
        <dbReference type="PROSITE" id="PS50195"/>
    </source>
</evidence>
<sequence length="243" mass="28040">MCDLNQILQGTDRNKIITPIEKSITSTRQAQTLKNEIRPTEAKIQTRPNLVHIYKSKITSIAVQKVTVQQNSIGHYDICVRSNSKAWVVRKRFKQFQDLHQQLTLNFWWKKLPPFPSKHSKLLIDHTNMDFLEVSSLNENETQRRALLDNYCKKLIRNKKFCAWPQLIIFFRSDCTTKNFQLGQCPHLTGDINCPNVAIPIPLEKGFGSGIQKEIPLEPKNILSGKDTPQNLQEVNSNKNNFS</sequence>
<dbReference type="CDD" id="cd06093">
    <property type="entry name" value="PX_domain"/>
    <property type="match status" value="1"/>
</dbReference>
<dbReference type="AlphaFoldDB" id="X6NPG0"/>
<dbReference type="SUPFAM" id="SSF64268">
    <property type="entry name" value="PX domain"/>
    <property type="match status" value="1"/>
</dbReference>
<dbReference type="Proteomes" id="UP000023152">
    <property type="component" value="Unassembled WGS sequence"/>
</dbReference>
<dbReference type="EMBL" id="ASPP01006988">
    <property type="protein sequence ID" value="ETO27871.1"/>
    <property type="molecule type" value="Genomic_DNA"/>
</dbReference>